<evidence type="ECO:0000256" key="3">
    <source>
        <dbReference type="ARBA" id="ARBA00023015"/>
    </source>
</evidence>
<dbReference type="InterPro" id="IPR051677">
    <property type="entry name" value="AfsR-DnrI-RedD_regulator"/>
</dbReference>
<reference evidence="9 10" key="1">
    <citation type="journal article" date="2019" name="Int. J. Syst. Evol. Microbiol.">
        <title>The Global Catalogue of Microorganisms (GCM) 10K type strain sequencing project: providing services to taxonomists for standard genome sequencing and annotation.</title>
        <authorList>
            <consortium name="The Broad Institute Genomics Platform"/>
            <consortium name="The Broad Institute Genome Sequencing Center for Infectious Disease"/>
            <person name="Wu L."/>
            <person name="Ma J."/>
        </authorList>
    </citation>
    <scope>NUCLEOTIDE SEQUENCE [LARGE SCALE GENOMIC DNA]</scope>
    <source>
        <strain evidence="9 10">JCM 7356</strain>
    </source>
</reference>
<dbReference type="PANTHER" id="PTHR35807">
    <property type="entry name" value="TRANSCRIPTIONAL REGULATOR REDD-RELATED"/>
    <property type="match status" value="1"/>
</dbReference>
<dbReference type="SUPFAM" id="SSF52540">
    <property type="entry name" value="P-loop containing nucleoside triphosphate hydrolases"/>
    <property type="match status" value="1"/>
</dbReference>
<evidence type="ECO:0000313" key="10">
    <source>
        <dbReference type="Proteomes" id="UP001500305"/>
    </source>
</evidence>
<dbReference type="Proteomes" id="UP001500305">
    <property type="component" value="Unassembled WGS sequence"/>
</dbReference>
<dbReference type="Gene3D" id="1.25.40.10">
    <property type="entry name" value="Tetratricopeptide repeat domain"/>
    <property type="match status" value="1"/>
</dbReference>
<dbReference type="PROSITE" id="PS51755">
    <property type="entry name" value="OMPR_PHOB"/>
    <property type="match status" value="1"/>
</dbReference>
<dbReference type="InterPro" id="IPR005158">
    <property type="entry name" value="BTAD"/>
</dbReference>
<sequence>MTAPGIATESRGSDARLGRDMSKGPFTFDIMGPIRTALNGAPLPLGGPQQCAVLTLLLIRAGESVPLHEISDLLWQDDPPATAANVIHHHISALRRMLEPDLGRRDAGRWLLRSSVGYRLDVDPGSVDLHVFRGLVERGRDRAARSDWEQAASLYREALTLRRGSVGTGSPQNVASTALFQAAESEYAKAVVEAAQIHHWIGHGHWMLPLLRLTAERYPLDEQLQAALVRALGAAGRQVEALDIYRRIRTTLSEELGIEPGDALRAAQTAVLRQSVRTDATADPEDTTPAPTAAAPHPHPAPAPAPAPAQLPPGLPVFVGRDEELARILALAADASGPVIATMNGMAGIGKTALAVHAAHLLAERFPDGQLFVNLHGFDDSAAALAPADALSCLLECLGLPARNLPSTIPGLTGKYRSLLADRRVLIVLDNARDAQQVQPLLPSAPGCMALVTSRNVLEQLLVTHNAHPVSVPPFSVGEGRVVLERHIGPSRTAGQARAVEAIVESCRGVPIALAVAAARASLNPGRPLESIAGELRTAANSLDAFFSPDPDLDLRRALTCSYRVLDDATARLFRRLGEGADRRVRVEAAAALAGLPVARCRQLLVGMVAESLISEPSPGCFEMHRFVADYALEAEHRVESPAAQVSQADCTGGRAWHRAAPAHRPAHRLAAPSSG</sequence>
<evidence type="ECO:0000256" key="4">
    <source>
        <dbReference type="ARBA" id="ARBA00023125"/>
    </source>
</evidence>
<evidence type="ECO:0000256" key="5">
    <source>
        <dbReference type="ARBA" id="ARBA00023163"/>
    </source>
</evidence>
<comment type="caution">
    <text evidence="9">The sequence shown here is derived from an EMBL/GenBank/DDBJ whole genome shotgun (WGS) entry which is preliminary data.</text>
</comment>
<evidence type="ECO:0000256" key="7">
    <source>
        <dbReference type="SAM" id="MobiDB-lite"/>
    </source>
</evidence>
<evidence type="ECO:0000256" key="2">
    <source>
        <dbReference type="ARBA" id="ARBA00023012"/>
    </source>
</evidence>
<keyword evidence="3" id="KW-0805">Transcription regulation</keyword>
<feature type="compositionally biased region" description="Basic and acidic residues" evidence="7">
    <location>
        <begin position="11"/>
        <end position="20"/>
    </location>
</feature>
<accession>A0ABN3DQT4</accession>
<dbReference type="Gene3D" id="1.10.10.10">
    <property type="entry name" value="Winged helix-like DNA-binding domain superfamily/Winged helix DNA-binding domain"/>
    <property type="match status" value="1"/>
</dbReference>
<feature type="region of interest" description="Disordered" evidence="7">
    <location>
        <begin position="1"/>
        <end position="20"/>
    </location>
</feature>
<keyword evidence="5" id="KW-0804">Transcription</keyword>
<comment type="similarity">
    <text evidence="1">Belongs to the AfsR/DnrI/RedD regulatory family.</text>
</comment>
<feature type="domain" description="OmpR/PhoB-type" evidence="8">
    <location>
        <begin position="18"/>
        <end position="122"/>
    </location>
</feature>
<dbReference type="PRINTS" id="PR00364">
    <property type="entry name" value="DISEASERSIST"/>
</dbReference>
<dbReference type="SUPFAM" id="SSF46894">
    <property type="entry name" value="C-terminal effector domain of the bipartite response regulators"/>
    <property type="match status" value="1"/>
</dbReference>
<feature type="compositionally biased region" description="Pro residues" evidence="7">
    <location>
        <begin position="297"/>
        <end position="308"/>
    </location>
</feature>
<dbReference type="InterPro" id="IPR011990">
    <property type="entry name" value="TPR-like_helical_dom_sf"/>
</dbReference>
<dbReference type="SMART" id="SM01043">
    <property type="entry name" value="BTAD"/>
    <property type="match status" value="1"/>
</dbReference>
<evidence type="ECO:0000259" key="8">
    <source>
        <dbReference type="PROSITE" id="PS51755"/>
    </source>
</evidence>
<dbReference type="InterPro" id="IPR036388">
    <property type="entry name" value="WH-like_DNA-bd_sf"/>
</dbReference>
<dbReference type="InterPro" id="IPR016032">
    <property type="entry name" value="Sig_transdc_resp-reg_C-effctor"/>
</dbReference>
<dbReference type="PANTHER" id="PTHR35807:SF1">
    <property type="entry name" value="TRANSCRIPTIONAL REGULATOR REDD"/>
    <property type="match status" value="1"/>
</dbReference>
<evidence type="ECO:0000256" key="1">
    <source>
        <dbReference type="ARBA" id="ARBA00005820"/>
    </source>
</evidence>
<name>A0ABN3DQT4_9ACTN</name>
<feature type="region of interest" description="Disordered" evidence="7">
    <location>
        <begin position="277"/>
        <end position="308"/>
    </location>
</feature>
<protein>
    <recommendedName>
        <fullName evidence="8">OmpR/PhoB-type domain-containing protein</fullName>
    </recommendedName>
</protein>
<proteinExistence type="inferred from homology"/>
<dbReference type="Pfam" id="PF00486">
    <property type="entry name" value="Trans_reg_C"/>
    <property type="match status" value="1"/>
</dbReference>
<dbReference type="CDD" id="cd15831">
    <property type="entry name" value="BTAD"/>
    <property type="match status" value="1"/>
</dbReference>
<dbReference type="SMART" id="SM00862">
    <property type="entry name" value="Trans_reg_C"/>
    <property type="match status" value="1"/>
</dbReference>
<dbReference type="Pfam" id="PF03704">
    <property type="entry name" value="BTAD"/>
    <property type="match status" value="1"/>
</dbReference>
<feature type="compositionally biased region" description="Low complexity" evidence="7">
    <location>
        <begin position="287"/>
        <end position="296"/>
    </location>
</feature>
<keyword evidence="10" id="KW-1185">Reference proteome</keyword>
<keyword evidence="2" id="KW-0902">Two-component regulatory system</keyword>
<organism evidence="9 10">
    <name type="scientific">Kitasatospora cystarginea</name>
    <dbReference type="NCBI Taxonomy" id="58350"/>
    <lineage>
        <taxon>Bacteria</taxon>
        <taxon>Bacillati</taxon>
        <taxon>Actinomycetota</taxon>
        <taxon>Actinomycetes</taxon>
        <taxon>Kitasatosporales</taxon>
        <taxon>Streptomycetaceae</taxon>
        <taxon>Kitasatospora</taxon>
    </lineage>
</organism>
<dbReference type="SUPFAM" id="SSF48452">
    <property type="entry name" value="TPR-like"/>
    <property type="match status" value="1"/>
</dbReference>
<dbReference type="InterPro" id="IPR027417">
    <property type="entry name" value="P-loop_NTPase"/>
</dbReference>
<feature type="DNA-binding region" description="OmpR/PhoB-type" evidence="6">
    <location>
        <begin position="18"/>
        <end position="122"/>
    </location>
</feature>
<keyword evidence="4 6" id="KW-0238">DNA-binding</keyword>
<evidence type="ECO:0000256" key="6">
    <source>
        <dbReference type="PROSITE-ProRule" id="PRU01091"/>
    </source>
</evidence>
<evidence type="ECO:0000313" key="9">
    <source>
        <dbReference type="EMBL" id="GAA2239444.1"/>
    </source>
</evidence>
<gene>
    <name evidence="9" type="ORF">GCM10010430_20850</name>
</gene>
<dbReference type="Gene3D" id="3.40.50.300">
    <property type="entry name" value="P-loop containing nucleotide triphosphate hydrolases"/>
    <property type="match status" value="1"/>
</dbReference>
<dbReference type="InterPro" id="IPR001867">
    <property type="entry name" value="OmpR/PhoB-type_DNA-bd"/>
</dbReference>
<dbReference type="EMBL" id="BAAATR010000007">
    <property type="protein sequence ID" value="GAA2239444.1"/>
    <property type="molecule type" value="Genomic_DNA"/>
</dbReference>